<accession>A0A2Z7BFX2</accession>
<dbReference type="OrthoDB" id="1934322at2759"/>
<keyword evidence="1" id="KW-1133">Transmembrane helix</keyword>
<protein>
    <recommendedName>
        <fullName evidence="4">Transmembrane protein</fullName>
    </recommendedName>
</protein>
<reference evidence="2 3" key="1">
    <citation type="journal article" date="2015" name="Proc. Natl. Acad. Sci. U.S.A.">
        <title>The resurrection genome of Boea hygrometrica: A blueprint for survival of dehydration.</title>
        <authorList>
            <person name="Xiao L."/>
            <person name="Yang G."/>
            <person name="Zhang L."/>
            <person name="Yang X."/>
            <person name="Zhao S."/>
            <person name="Ji Z."/>
            <person name="Zhou Q."/>
            <person name="Hu M."/>
            <person name="Wang Y."/>
            <person name="Chen M."/>
            <person name="Xu Y."/>
            <person name="Jin H."/>
            <person name="Xiao X."/>
            <person name="Hu G."/>
            <person name="Bao F."/>
            <person name="Hu Y."/>
            <person name="Wan P."/>
            <person name="Li L."/>
            <person name="Deng X."/>
            <person name="Kuang T."/>
            <person name="Xiang C."/>
            <person name="Zhu J.K."/>
            <person name="Oliver M.J."/>
            <person name="He Y."/>
        </authorList>
    </citation>
    <scope>NUCLEOTIDE SEQUENCE [LARGE SCALE GENOMIC DNA]</scope>
    <source>
        <strain evidence="3">cv. XS01</strain>
    </source>
</reference>
<keyword evidence="1" id="KW-0472">Membrane</keyword>
<keyword evidence="3" id="KW-1185">Reference proteome</keyword>
<evidence type="ECO:0008006" key="4">
    <source>
        <dbReference type="Google" id="ProtNLM"/>
    </source>
</evidence>
<proteinExistence type="predicted"/>
<evidence type="ECO:0000256" key="1">
    <source>
        <dbReference type="SAM" id="Phobius"/>
    </source>
</evidence>
<organism evidence="2 3">
    <name type="scientific">Dorcoceras hygrometricum</name>
    <dbReference type="NCBI Taxonomy" id="472368"/>
    <lineage>
        <taxon>Eukaryota</taxon>
        <taxon>Viridiplantae</taxon>
        <taxon>Streptophyta</taxon>
        <taxon>Embryophyta</taxon>
        <taxon>Tracheophyta</taxon>
        <taxon>Spermatophyta</taxon>
        <taxon>Magnoliopsida</taxon>
        <taxon>eudicotyledons</taxon>
        <taxon>Gunneridae</taxon>
        <taxon>Pentapetalae</taxon>
        <taxon>asterids</taxon>
        <taxon>lamiids</taxon>
        <taxon>Lamiales</taxon>
        <taxon>Gesneriaceae</taxon>
        <taxon>Didymocarpoideae</taxon>
        <taxon>Trichosporeae</taxon>
        <taxon>Loxocarpinae</taxon>
        <taxon>Dorcoceras</taxon>
    </lineage>
</organism>
<dbReference type="AlphaFoldDB" id="A0A2Z7BFX2"/>
<feature type="transmembrane region" description="Helical" evidence="1">
    <location>
        <begin position="26"/>
        <end position="45"/>
    </location>
</feature>
<dbReference type="PANTHER" id="PTHR33133:SF7">
    <property type="entry name" value="F26K24.10 PROTEIN-RELATED"/>
    <property type="match status" value="1"/>
</dbReference>
<evidence type="ECO:0000313" key="2">
    <source>
        <dbReference type="EMBL" id="KZV32339.1"/>
    </source>
</evidence>
<gene>
    <name evidence="2" type="ORF">F511_22596</name>
</gene>
<feature type="transmembrane region" description="Helical" evidence="1">
    <location>
        <begin position="266"/>
        <end position="291"/>
    </location>
</feature>
<dbReference type="EMBL" id="KV006884">
    <property type="protein sequence ID" value="KZV32339.1"/>
    <property type="molecule type" value="Genomic_DNA"/>
</dbReference>
<feature type="transmembrane region" description="Helical" evidence="1">
    <location>
        <begin position="174"/>
        <end position="192"/>
    </location>
</feature>
<sequence>MSAHNINLSLVFSDARRVINANRRHFMTLSLLFVLPQSAIVYSSFSKPISFTSTYSRSFSSSFKPLLPESETPPAHKSTDSISTLVISSLFLIIFSLSSIASVTSSILNGFFGETVNLASSLKCIMVSFFPLTATHIVSMMILGLIVFTVAGLAGIIYATGGILFGAGIDFRGVYLLGFIILLVVLLTGVFIYLQLKWYLADVIVVVESKWGFAPLTRSCYLIQGTKTVAFSISVLFAVLPAIMSLLFSSSMPTPVIGGSVISWKISLPCVAIATMLRVYSIAATAVLFIYCKGLRGELAAETADEVALRLIPYNDGYGKKEHKVVV</sequence>
<feature type="transmembrane region" description="Helical" evidence="1">
    <location>
        <begin position="82"/>
        <end position="103"/>
    </location>
</feature>
<dbReference type="Proteomes" id="UP000250235">
    <property type="component" value="Unassembled WGS sequence"/>
</dbReference>
<evidence type="ECO:0000313" key="3">
    <source>
        <dbReference type="Proteomes" id="UP000250235"/>
    </source>
</evidence>
<name>A0A2Z7BFX2_9LAMI</name>
<feature type="transmembrane region" description="Helical" evidence="1">
    <location>
        <begin position="228"/>
        <end position="246"/>
    </location>
</feature>
<feature type="transmembrane region" description="Helical" evidence="1">
    <location>
        <begin position="140"/>
        <end position="167"/>
    </location>
</feature>
<dbReference type="PANTHER" id="PTHR33133">
    <property type="entry name" value="OS08G0107100 PROTEIN-RELATED"/>
    <property type="match status" value="1"/>
</dbReference>
<keyword evidence="1" id="KW-0812">Transmembrane</keyword>